<evidence type="ECO:0000313" key="2">
    <source>
        <dbReference type="Proteomes" id="UP000325313"/>
    </source>
</evidence>
<dbReference type="EMBL" id="VDEP01000339">
    <property type="protein sequence ID" value="KAA1100774.1"/>
    <property type="molecule type" value="Genomic_DNA"/>
</dbReference>
<organism evidence="1 2">
    <name type="scientific">Puccinia graminis f. sp. tritici</name>
    <dbReference type="NCBI Taxonomy" id="56615"/>
    <lineage>
        <taxon>Eukaryota</taxon>
        <taxon>Fungi</taxon>
        <taxon>Dikarya</taxon>
        <taxon>Basidiomycota</taxon>
        <taxon>Pucciniomycotina</taxon>
        <taxon>Pucciniomycetes</taxon>
        <taxon>Pucciniales</taxon>
        <taxon>Pucciniaceae</taxon>
        <taxon>Puccinia</taxon>
    </lineage>
</organism>
<comment type="caution">
    <text evidence="1">The sequence shown here is derived from an EMBL/GenBank/DDBJ whole genome shotgun (WGS) entry which is preliminary data.</text>
</comment>
<sequence length="95" mass="10221">MSTGFTYHWTIPEIDKSSTDSTVSIIHIEFKSTRASEPGCSLPGGVPDGCRSEAGGPTLAGRLCPADVCPDEATVEYVGRRRRASRSEETDCHGY</sequence>
<accession>A0A5B0PJH6</accession>
<name>A0A5B0PJH6_PUCGR</name>
<protein>
    <submittedName>
        <fullName evidence="1">Uncharacterized protein</fullName>
    </submittedName>
</protein>
<gene>
    <name evidence="1" type="ORF">PGTUg99_026072</name>
</gene>
<dbReference type="AlphaFoldDB" id="A0A5B0PJH6"/>
<reference evidence="1 2" key="1">
    <citation type="submission" date="2019-05" db="EMBL/GenBank/DDBJ databases">
        <title>Emergence of the Ug99 lineage of the wheat stem rust pathogen through somatic hybridization.</title>
        <authorList>
            <person name="Li F."/>
            <person name="Upadhyaya N.M."/>
            <person name="Sperschneider J."/>
            <person name="Matny O."/>
            <person name="Nguyen-Phuc H."/>
            <person name="Mago R."/>
            <person name="Raley C."/>
            <person name="Miller M.E."/>
            <person name="Silverstein K.A.T."/>
            <person name="Henningsen E."/>
            <person name="Hirsch C.D."/>
            <person name="Visser B."/>
            <person name="Pretorius Z.A."/>
            <person name="Steffenson B.J."/>
            <person name="Schwessinger B."/>
            <person name="Dodds P.N."/>
            <person name="Figueroa M."/>
        </authorList>
    </citation>
    <scope>NUCLEOTIDE SEQUENCE [LARGE SCALE GENOMIC DNA]</scope>
    <source>
        <strain evidence="1 2">Ug99</strain>
    </source>
</reference>
<dbReference type="Proteomes" id="UP000325313">
    <property type="component" value="Unassembled WGS sequence"/>
</dbReference>
<proteinExistence type="predicted"/>
<evidence type="ECO:0000313" key="1">
    <source>
        <dbReference type="EMBL" id="KAA1100774.1"/>
    </source>
</evidence>